<dbReference type="SMART" id="SM00450">
    <property type="entry name" value="RHOD"/>
    <property type="match status" value="1"/>
</dbReference>
<feature type="domain" description="Rhodanese" evidence="2">
    <location>
        <begin position="227"/>
        <end position="325"/>
    </location>
</feature>
<evidence type="ECO:0000259" key="2">
    <source>
        <dbReference type="PROSITE" id="PS50206"/>
    </source>
</evidence>
<dbReference type="Proteomes" id="UP000320762">
    <property type="component" value="Unassembled WGS sequence"/>
</dbReference>
<gene>
    <name evidence="3" type="ORF">BD626DRAFT_410704</name>
</gene>
<dbReference type="EMBL" id="VDMD01000037">
    <property type="protein sequence ID" value="TRM58272.1"/>
    <property type="molecule type" value="Genomic_DNA"/>
</dbReference>
<dbReference type="InterPro" id="IPR036873">
    <property type="entry name" value="Rhodanese-like_dom_sf"/>
</dbReference>
<evidence type="ECO:0000313" key="4">
    <source>
        <dbReference type="Proteomes" id="UP000320762"/>
    </source>
</evidence>
<comment type="caution">
    <text evidence="3">The sequence shown here is derived from an EMBL/GenBank/DDBJ whole genome shotgun (WGS) entry which is preliminary data.</text>
</comment>
<dbReference type="AlphaFoldDB" id="A0A550C0E7"/>
<name>A0A550C0E7_9AGAR</name>
<dbReference type="PROSITE" id="PS50206">
    <property type="entry name" value="RHODANESE_3"/>
    <property type="match status" value="1"/>
</dbReference>
<feature type="compositionally biased region" description="Basic and acidic residues" evidence="1">
    <location>
        <begin position="25"/>
        <end position="35"/>
    </location>
</feature>
<dbReference type="SUPFAM" id="SSF52821">
    <property type="entry name" value="Rhodanese/Cell cycle control phosphatase"/>
    <property type="match status" value="1"/>
</dbReference>
<keyword evidence="4" id="KW-1185">Reference proteome</keyword>
<organism evidence="3 4">
    <name type="scientific">Schizophyllum amplum</name>
    <dbReference type="NCBI Taxonomy" id="97359"/>
    <lineage>
        <taxon>Eukaryota</taxon>
        <taxon>Fungi</taxon>
        <taxon>Dikarya</taxon>
        <taxon>Basidiomycota</taxon>
        <taxon>Agaricomycotina</taxon>
        <taxon>Agaricomycetes</taxon>
        <taxon>Agaricomycetidae</taxon>
        <taxon>Agaricales</taxon>
        <taxon>Schizophyllaceae</taxon>
        <taxon>Schizophyllum</taxon>
    </lineage>
</organism>
<evidence type="ECO:0000313" key="3">
    <source>
        <dbReference type="EMBL" id="TRM58272.1"/>
    </source>
</evidence>
<dbReference type="Pfam" id="PF00581">
    <property type="entry name" value="Rhodanese"/>
    <property type="match status" value="1"/>
</dbReference>
<feature type="compositionally biased region" description="Polar residues" evidence="1">
    <location>
        <begin position="1"/>
        <end position="24"/>
    </location>
</feature>
<accession>A0A550C0E7</accession>
<dbReference type="Gene3D" id="3.40.250.10">
    <property type="entry name" value="Rhodanese-like domain"/>
    <property type="match status" value="1"/>
</dbReference>
<protein>
    <recommendedName>
        <fullName evidence="2">Rhodanese domain-containing protein</fullName>
    </recommendedName>
</protein>
<evidence type="ECO:0000256" key="1">
    <source>
        <dbReference type="SAM" id="MobiDB-lite"/>
    </source>
</evidence>
<dbReference type="STRING" id="97359.A0A550C0E7"/>
<feature type="region of interest" description="Disordered" evidence="1">
    <location>
        <begin position="1"/>
        <end position="45"/>
    </location>
</feature>
<dbReference type="InterPro" id="IPR001763">
    <property type="entry name" value="Rhodanese-like_dom"/>
</dbReference>
<sequence length="345" mass="36811">MPQPSPSLTSRSVTRHSLSTSSDRTTLKKARDTSHSEVQPAPPRTIDSLRNQVADEIALKALRKLENIDGIKIVVLVTSAGRGDVNFLHHIADAVEARWRLSTSSYLFILAAAPPSPSTPLPQPLVVCASKELLLSRAELLIGAKLTGRVAGARHGNRWIATVRDAGARFDEDALWDVVRKAARTPVDPRSPPPGSMGAMERVAAARAKLERVSPVQALAELHSPRVEAPTLLVDIRGAAEREAGGVVPGSIAIERGELEWRLDPRNAARLSVVDRYDLRVLLMSWDGGASSLAAISLHELGLLNATDIVGGFAGWVQAGLPVDGGLGTDSISETTASMSSWVNI</sequence>
<dbReference type="OrthoDB" id="566238at2759"/>
<reference evidence="3 4" key="1">
    <citation type="journal article" date="2019" name="New Phytol.">
        <title>Comparative genomics reveals unique wood-decay strategies and fruiting body development in the Schizophyllaceae.</title>
        <authorList>
            <person name="Almasi E."/>
            <person name="Sahu N."/>
            <person name="Krizsan K."/>
            <person name="Balint B."/>
            <person name="Kovacs G.M."/>
            <person name="Kiss B."/>
            <person name="Cseklye J."/>
            <person name="Drula E."/>
            <person name="Henrissat B."/>
            <person name="Nagy I."/>
            <person name="Chovatia M."/>
            <person name="Adam C."/>
            <person name="LaButti K."/>
            <person name="Lipzen A."/>
            <person name="Riley R."/>
            <person name="Grigoriev I.V."/>
            <person name="Nagy L.G."/>
        </authorList>
    </citation>
    <scope>NUCLEOTIDE SEQUENCE [LARGE SCALE GENOMIC DNA]</scope>
    <source>
        <strain evidence="3 4">NL-1724</strain>
    </source>
</reference>
<proteinExistence type="predicted"/>